<dbReference type="Gene3D" id="3.40.50.1820">
    <property type="entry name" value="alpha/beta hydrolase"/>
    <property type="match status" value="1"/>
</dbReference>
<dbReference type="GO" id="GO:0052689">
    <property type="term" value="F:carboxylic ester hydrolase activity"/>
    <property type="evidence" value="ECO:0007669"/>
    <property type="project" value="UniProtKB-KW"/>
</dbReference>
<reference evidence="6 7" key="1">
    <citation type="submission" date="2017-12" db="EMBL/GenBank/DDBJ databases">
        <title>Sequencing the genomes of 1000 Actinobacteria strains.</title>
        <authorList>
            <person name="Klenk H.-P."/>
        </authorList>
    </citation>
    <scope>NUCLEOTIDE SEQUENCE [LARGE SCALE GENOMIC DNA]</scope>
    <source>
        <strain evidence="6 7">DSM 44489</strain>
    </source>
</reference>
<evidence type="ECO:0000256" key="2">
    <source>
        <dbReference type="ARBA" id="ARBA00022487"/>
    </source>
</evidence>
<keyword evidence="5" id="KW-0732">Signal</keyword>
<sequence length="410" mass="40423">MTTSAAGHVAAVVAAMVGAAVLTASSPAAPAVAVPINGCPALFILGVQGTGQSSPTADPLADTGVVGSLIGPVANAVPALVQRAYIGYDAGFGGIVPGGGSDPYVSSVSGARANLDSAARHVAQVCPDTMLAGIGYSQGAQAMASFARDVGAGNGPVAAERVAGIALYANPDRGELEPVFPGRPGQIVPDPAPGTSGAAVSTVQVLAAPAGGAGIATTDQGYGALVGRVADICSDGDLACSAPGQAAVLRLGAQVFAQADLTNPLAALSTLGASLSEALGEAWNTVILNDFQVGAGGVDYAPQVDLGQRLVDAGDPRTSVTDPGAAAARWNEISATVMANPLVLLPRLLAQLGGAWGQLAAENAELVNPATWLRFADTVGRHNGYALTGQLNSGIAWMIALAHDIAGSRS</sequence>
<dbReference type="SMART" id="SM01110">
    <property type="entry name" value="Cutinase"/>
    <property type="match status" value="1"/>
</dbReference>
<keyword evidence="2" id="KW-0719">Serine esterase</keyword>
<dbReference type="AlphaFoldDB" id="A0A2N3VCZ0"/>
<dbReference type="Proteomes" id="UP000233766">
    <property type="component" value="Unassembled WGS sequence"/>
</dbReference>
<feature type="signal peptide" evidence="5">
    <location>
        <begin position="1"/>
        <end position="19"/>
    </location>
</feature>
<evidence type="ECO:0000256" key="3">
    <source>
        <dbReference type="ARBA" id="ARBA00022801"/>
    </source>
</evidence>
<evidence type="ECO:0000256" key="1">
    <source>
        <dbReference type="ARBA" id="ARBA00007534"/>
    </source>
</evidence>
<dbReference type="EMBL" id="PJMW01000002">
    <property type="protein sequence ID" value="PKV79490.1"/>
    <property type="molecule type" value="Genomic_DNA"/>
</dbReference>
<keyword evidence="7" id="KW-1185">Reference proteome</keyword>
<dbReference type="Pfam" id="PF01083">
    <property type="entry name" value="Cutinase"/>
    <property type="match status" value="1"/>
</dbReference>
<dbReference type="InterPro" id="IPR029058">
    <property type="entry name" value="AB_hydrolase_fold"/>
</dbReference>
<dbReference type="PANTHER" id="PTHR33630:SF9">
    <property type="entry name" value="CUTINASE 4"/>
    <property type="match status" value="1"/>
</dbReference>
<keyword evidence="3" id="KW-0378">Hydrolase</keyword>
<evidence type="ECO:0000256" key="5">
    <source>
        <dbReference type="SAM" id="SignalP"/>
    </source>
</evidence>
<feature type="chain" id="PRO_5038818529" evidence="5">
    <location>
        <begin position="20"/>
        <end position="410"/>
    </location>
</feature>
<comment type="caution">
    <text evidence="6">The sequence shown here is derived from an EMBL/GenBank/DDBJ whole genome shotgun (WGS) entry which is preliminary data.</text>
</comment>
<evidence type="ECO:0000256" key="4">
    <source>
        <dbReference type="ARBA" id="ARBA00023157"/>
    </source>
</evidence>
<comment type="similarity">
    <text evidence="1">Belongs to the cutinase family.</text>
</comment>
<gene>
    <name evidence="6" type="ORF">ATK86_3884</name>
</gene>
<dbReference type="InterPro" id="IPR000675">
    <property type="entry name" value="Cutinase/axe"/>
</dbReference>
<organism evidence="6 7">
    <name type="scientific">Nocardia fluminea</name>
    <dbReference type="NCBI Taxonomy" id="134984"/>
    <lineage>
        <taxon>Bacteria</taxon>
        <taxon>Bacillati</taxon>
        <taxon>Actinomycetota</taxon>
        <taxon>Actinomycetes</taxon>
        <taxon>Mycobacteriales</taxon>
        <taxon>Nocardiaceae</taxon>
        <taxon>Nocardia</taxon>
    </lineage>
</organism>
<dbReference type="RefSeq" id="WP_245914560.1">
    <property type="nucleotide sequence ID" value="NZ_PJMW01000002.1"/>
</dbReference>
<accession>A0A2N3VCZ0</accession>
<proteinExistence type="inferred from homology"/>
<keyword evidence="4" id="KW-1015">Disulfide bond</keyword>
<protein>
    <submittedName>
        <fullName evidence="6">Cutinase</fullName>
    </submittedName>
</protein>
<evidence type="ECO:0000313" key="6">
    <source>
        <dbReference type="EMBL" id="PKV79490.1"/>
    </source>
</evidence>
<name>A0A2N3VCZ0_9NOCA</name>
<dbReference type="SUPFAM" id="SSF53474">
    <property type="entry name" value="alpha/beta-Hydrolases"/>
    <property type="match status" value="1"/>
</dbReference>
<evidence type="ECO:0000313" key="7">
    <source>
        <dbReference type="Proteomes" id="UP000233766"/>
    </source>
</evidence>
<dbReference type="PANTHER" id="PTHR33630">
    <property type="entry name" value="CUTINASE RV1984C-RELATED-RELATED"/>
    <property type="match status" value="1"/>
</dbReference>